<evidence type="ECO:0000256" key="1">
    <source>
        <dbReference type="SAM" id="SignalP"/>
    </source>
</evidence>
<name>A0A7S7RHK3_CRYPV</name>
<gene>
    <name evidence="2" type="ORF">CPATCC_000615</name>
</gene>
<sequence length="256" mass="28601">MKIHFIFFVVFLLIACQNIRSETIRMSEEMSNRNSTHHNHTKNDPSTRVKSLLISSTLKFIEKRCEELKIPETTLKPAPNCCQSLVALLELGMLCSKTEALKQEKPDIFSLAYNDDICSTAKNLKSLDDMESELVVSSCVMLVEYLLTHKQKRNLKFEVGFLPAPLSLISSASTLGNYEFKGNGPCALTLSMYFIKTCGRACNVNRPIVAGVSSIPVSCMSQCSQYSKDFCMVGCKRYGCSVEYYDCMNLLCGTSP</sequence>
<reference evidence="2 3" key="1">
    <citation type="submission" date="2019-09" db="EMBL/GenBank/DDBJ databases">
        <title>Consistent, comparative and evidence-based genome assembly and annotation for Cryptosporidium parvum, C. hominis and C. tyzzeri.</title>
        <authorList>
            <person name="Baptista R.P."/>
            <person name="Li Y."/>
            <person name="Sateriale A."/>
            <person name="Ansell B."/>
            <person name="Jex A."/>
            <person name="Sanders M."/>
            <person name="Brooks K."/>
            <person name="Tracey A."/>
            <person name="Berriman M."/>
            <person name="Striepen B."/>
            <person name="Cotton J.A."/>
            <person name="Kissinger J.C."/>
        </authorList>
    </citation>
    <scope>NUCLEOTIDE SEQUENCE [LARGE SCALE GENOMIC DNA]</scope>
    <source>
        <strain evidence="2 3">IOWA-ATCC</strain>
    </source>
</reference>
<feature type="chain" id="PRO_5031376683" evidence="1">
    <location>
        <begin position="22"/>
        <end position="256"/>
    </location>
</feature>
<keyword evidence="1" id="KW-0732">Signal</keyword>
<protein>
    <submittedName>
        <fullName evidence="2">Uncharacterized protein</fullName>
    </submittedName>
</protein>
<evidence type="ECO:0000313" key="2">
    <source>
        <dbReference type="EMBL" id="QOY42926.1"/>
    </source>
</evidence>
<dbReference type="PROSITE" id="PS51257">
    <property type="entry name" value="PROKAR_LIPOPROTEIN"/>
    <property type="match status" value="1"/>
</dbReference>
<proteinExistence type="predicted"/>
<dbReference type="AlphaFoldDB" id="A0A7S7RHK3"/>
<dbReference type="Proteomes" id="UP000593906">
    <property type="component" value="Chromosome 2"/>
</dbReference>
<organism evidence="2 3">
    <name type="scientific">Cryptosporidium parvum</name>
    <dbReference type="NCBI Taxonomy" id="5807"/>
    <lineage>
        <taxon>Eukaryota</taxon>
        <taxon>Sar</taxon>
        <taxon>Alveolata</taxon>
        <taxon>Apicomplexa</taxon>
        <taxon>Conoidasida</taxon>
        <taxon>Coccidia</taxon>
        <taxon>Eucoccidiorida</taxon>
        <taxon>Eimeriorina</taxon>
        <taxon>Cryptosporidiidae</taxon>
        <taxon>Cryptosporidium</taxon>
    </lineage>
</organism>
<dbReference type="VEuPathDB" id="CryptoDB:CPATCC_0027750"/>
<dbReference type="EMBL" id="CP044421">
    <property type="protein sequence ID" value="QOY42926.1"/>
    <property type="molecule type" value="Genomic_DNA"/>
</dbReference>
<evidence type="ECO:0000313" key="3">
    <source>
        <dbReference type="Proteomes" id="UP000593906"/>
    </source>
</evidence>
<accession>A0A7S7RHK3</accession>
<feature type="signal peptide" evidence="1">
    <location>
        <begin position="1"/>
        <end position="21"/>
    </location>
</feature>